<keyword evidence="1" id="KW-0723">Serine/threonine-protein kinase</keyword>
<evidence type="ECO:0000256" key="5">
    <source>
        <dbReference type="ARBA" id="ARBA00022840"/>
    </source>
</evidence>
<evidence type="ECO:0000313" key="9">
    <source>
        <dbReference type="EMBL" id="MPL86230.1"/>
    </source>
</evidence>
<dbReference type="PANTHER" id="PTHR43289">
    <property type="entry name" value="MITOGEN-ACTIVATED PROTEIN KINASE KINASE KINASE 20-RELATED"/>
    <property type="match status" value="1"/>
</dbReference>
<dbReference type="InterPro" id="IPR000719">
    <property type="entry name" value="Prot_kinase_dom"/>
</dbReference>
<dbReference type="FunFam" id="1.10.510.10:FF:000021">
    <property type="entry name" value="Serine/threonine protein kinase"/>
    <property type="match status" value="1"/>
</dbReference>
<dbReference type="PROSITE" id="PS50011">
    <property type="entry name" value="PROTEIN_KINASE_DOM"/>
    <property type="match status" value="1"/>
</dbReference>
<dbReference type="InterPro" id="IPR005543">
    <property type="entry name" value="PASTA_dom"/>
</dbReference>
<evidence type="ECO:0000256" key="6">
    <source>
        <dbReference type="SAM" id="Phobius"/>
    </source>
</evidence>
<dbReference type="EC" id="2.7.11.1" evidence="9"/>
<dbReference type="InterPro" id="IPR008271">
    <property type="entry name" value="Ser/Thr_kinase_AS"/>
</dbReference>
<keyword evidence="4 9" id="KW-0418">Kinase</keyword>
<keyword evidence="5" id="KW-0067">ATP-binding</keyword>
<keyword evidence="6" id="KW-0812">Transmembrane</keyword>
<dbReference type="SUPFAM" id="SSF54184">
    <property type="entry name" value="Penicillin-binding protein 2x (pbp-2x), c-terminal domain"/>
    <property type="match status" value="1"/>
</dbReference>
<dbReference type="Gene3D" id="1.10.510.10">
    <property type="entry name" value="Transferase(Phosphotransferase) domain 1"/>
    <property type="match status" value="1"/>
</dbReference>
<dbReference type="GO" id="GO:0004674">
    <property type="term" value="F:protein serine/threonine kinase activity"/>
    <property type="evidence" value="ECO:0007669"/>
    <property type="project" value="UniProtKB-KW"/>
</dbReference>
<dbReference type="NCBIfam" id="NF033483">
    <property type="entry name" value="PknB_PASTA_kin"/>
    <property type="match status" value="1"/>
</dbReference>
<dbReference type="PROSITE" id="PS00108">
    <property type="entry name" value="PROTEIN_KINASE_ST"/>
    <property type="match status" value="1"/>
</dbReference>
<dbReference type="AlphaFoldDB" id="A0A644V4H0"/>
<dbReference type="SUPFAM" id="SSF56112">
    <property type="entry name" value="Protein kinase-like (PK-like)"/>
    <property type="match status" value="1"/>
</dbReference>
<dbReference type="SMART" id="SM00740">
    <property type="entry name" value="PASTA"/>
    <property type="match status" value="3"/>
</dbReference>
<gene>
    <name evidence="9" type="primary">prkC_3</name>
    <name evidence="9" type="ORF">SDC9_32207</name>
</gene>
<feature type="domain" description="PASTA" evidence="8">
    <location>
        <begin position="497"/>
        <end position="561"/>
    </location>
</feature>
<evidence type="ECO:0000259" key="8">
    <source>
        <dbReference type="PROSITE" id="PS51178"/>
    </source>
</evidence>
<dbReference type="GO" id="GO:0005524">
    <property type="term" value="F:ATP binding"/>
    <property type="evidence" value="ECO:0007669"/>
    <property type="project" value="UniProtKB-KW"/>
</dbReference>
<feature type="domain" description="PASTA" evidence="8">
    <location>
        <begin position="360"/>
        <end position="426"/>
    </location>
</feature>
<dbReference type="EMBL" id="VSSQ01000218">
    <property type="protein sequence ID" value="MPL86230.1"/>
    <property type="molecule type" value="Genomic_DNA"/>
</dbReference>
<comment type="caution">
    <text evidence="9">The sequence shown here is derived from an EMBL/GenBank/DDBJ whole genome shotgun (WGS) entry which is preliminary data.</text>
</comment>
<feature type="transmembrane region" description="Helical" evidence="6">
    <location>
        <begin position="338"/>
        <end position="357"/>
    </location>
</feature>
<evidence type="ECO:0000256" key="3">
    <source>
        <dbReference type="ARBA" id="ARBA00022741"/>
    </source>
</evidence>
<keyword evidence="6" id="KW-1133">Transmembrane helix</keyword>
<dbReference type="FunFam" id="3.30.200.20:FF:000035">
    <property type="entry name" value="Serine/threonine protein kinase Stk1"/>
    <property type="match status" value="1"/>
</dbReference>
<feature type="domain" description="Protein kinase" evidence="7">
    <location>
        <begin position="10"/>
        <end position="273"/>
    </location>
</feature>
<evidence type="ECO:0000256" key="1">
    <source>
        <dbReference type="ARBA" id="ARBA00022527"/>
    </source>
</evidence>
<dbReference type="CDD" id="cd14014">
    <property type="entry name" value="STKc_PknB_like"/>
    <property type="match status" value="1"/>
</dbReference>
<dbReference type="CDD" id="cd06577">
    <property type="entry name" value="PASTA_pknB"/>
    <property type="match status" value="3"/>
</dbReference>
<name>A0A644V4H0_9ZZZZ</name>
<evidence type="ECO:0000259" key="7">
    <source>
        <dbReference type="PROSITE" id="PS50011"/>
    </source>
</evidence>
<keyword evidence="2 9" id="KW-0808">Transferase</keyword>
<dbReference type="PANTHER" id="PTHR43289:SF34">
    <property type="entry name" value="SERINE_THREONINE-PROTEIN KINASE YBDM-RELATED"/>
    <property type="match status" value="1"/>
</dbReference>
<dbReference type="PROSITE" id="PS51178">
    <property type="entry name" value="PASTA"/>
    <property type="match status" value="3"/>
</dbReference>
<evidence type="ECO:0000256" key="2">
    <source>
        <dbReference type="ARBA" id="ARBA00022679"/>
    </source>
</evidence>
<dbReference type="Pfam" id="PF00069">
    <property type="entry name" value="Pkinase"/>
    <property type="match status" value="1"/>
</dbReference>
<protein>
    <submittedName>
        <fullName evidence="9">Serine/threonine-protein kinase PrkC</fullName>
        <ecNumber evidence="9">2.7.11.1</ecNumber>
    </submittedName>
</protein>
<keyword evidence="3" id="KW-0547">Nucleotide-binding</keyword>
<dbReference type="Pfam" id="PF03793">
    <property type="entry name" value="PASTA"/>
    <property type="match status" value="3"/>
</dbReference>
<dbReference type="SMART" id="SM00220">
    <property type="entry name" value="S_TKc"/>
    <property type="match status" value="1"/>
</dbReference>
<proteinExistence type="predicted"/>
<dbReference type="InterPro" id="IPR011009">
    <property type="entry name" value="Kinase-like_dom_sf"/>
</dbReference>
<sequence length="647" mass="70180">MERITLNNRYEIVDKVGGGGMAEVFHGYDTFLNRDVGIKILRDQYIQDADFIARFRQEACSAAKLMHPNIVNVYDVGVENDIYYIVMEYVVGKTIKEYINEEGALEPKVAVHYALGVAAALIQAHIHDVVHCDIKSQNILIDSTGTAKVTDFGIARAIGPLCQQTQENVIGSVHYLSPEQACGQPITPKSDLYSLGVVLFEMLTGKLPFEGTTPVAVALKHVQSVTPSLRSIVPDMPLFLEKIVAKALAKNPDKRYASAQEFLADLQHAEELLYSNESNKKVDNRDFISSDTPVPTEGVNDQTMIISKAEMIDGIANYKPPKEQQEIVEPPKKSNKKFLILVVCGILALLGIVYGVLEYSKMVVTVPDLKGKTIVEAEEILDKSHLTYILSEEYSEDVPAGQVSSQDPPANSKVKEGRKILLVISKGVEQGVAPNLVGKNLTVAKQLLKSAKLKLGTVTVRYAAGKPMDSVLEQSVRAKTKVDANTKINLIVNISDGQTVVPSVSGMTLDAAKALLSEAGLQLGTVTEKPDASAKNNVLTTDPDIGSVVGKSTVVNVTVSTGDPSKKDEKADKNALDSGSAKIVEFVVPSGQDRNEVKLVLINEKGTSTVYTGLARPGVRLRQQVEIAGPTRVQFYANGTLVEDRKI</sequence>
<evidence type="ECO:0000256" key="4">
    <source>
        <dbReference type="ARBA" id="ARBA00022777"/>
    </source>
</evidence>
<accession>A0A644V4H0</accession>
<keyword evidence="6" id="KW-0472">Membrane</keyword>
<dbReference type="Gene3D" id="3.30.10.20">
    <property type="match status" value="3"/>
</dbReference>
<feature type="domain" description="PASTA" evidence="8">
    <location>
        <begin position="427"/>
        <end position="494"/>
    </location>
</feature>
<reference evidence="9" key="1">
    <citation type="submission" date="2019-08" db="EMBL/GenBank/DDBJ databases">
        <authorList>
            <person name="Kucharzyk K."/>
            <person name="Murdoch R.W."/>
            <person name="Higgins S."/>
            <person name="Loffler F."/>
        </authorList>
    </citation>
    <scope>NUCLEOTIDE SEQUENCE</scope>
</reference>
<organism evidence="9">
    <name type="scientific">bioreactor metagenome</name>
    <dbReference type="NCBI Taxonomy" id="1076179"/>
    <lineage>
        <taxon>unclassified sequences</taxon>
        <taxon>metagenomes</taxon>
        <taxon>ecological metagenomes</taxon>
    </lineage>
</organism>
<dbReference type="Gene3D" id="3.30.200.20">
    <property type="entry name" value="Phosphorylase Kinase, domain 1"/>
    <property type="match status" value="1"/>
</dbReference>